<dbReference type="AlphaFoldDB" id="A0AAW9Q4A1"/>
<dbReference type="Proteomes" id="UP001336250">
    <property type="component" value="Unassembled WGS sequence"/>
</dbReference>
<keyword evidence="1 2" id="KW-0808">Transferase</keyword>
<dbReference type="InterPro" id="IPR044855">
    <property type="entry name" value="CoA-Trfase_III_dom3_sf"/>
</dbReference>
<keyword evidence="3" id="KW-1185">Reference proteome</keyword>
<name>A0AAW9Q4A1_9BURK</name>
<evidence type="ECO:0000313" key="3">
    <source>
        <dbReference type="Proteomes" id="UP001336250"/>
    </source>
</evidence>
<dbReference type="InterPro" id="IPR050483">
    <property type="entry name" value="CoA-transferase_III_domain"/>
</dbReference>
<proteinExistence type="predicted"/>
<dbReference type="PANTHER" id="PTHR48207">
    <property type="entry name" value="SUCCINATE--HYDROXYMETHYLGLUTARATE COA-TRANSFERASE"/>
    <property type="match status" value="1"/>
</dbReference>
<sequence>MHSHTAMPLPSRDYTPAATGTLEGLRVLDLSRLFAGNVMTQILGDFGAEVIKVEPPAGDTLRAWQTRGVSTHWKLYARNKKSLCLELRQRKACELLLELAGSASMLVESFRPGVLEQMGLGPDELLKRNPKLVIVRISGWGQSGPYSQRPGFGTLIEGMSGFAELNGFADREPVLPPMYLADGVAGLYGASAAMIALREVEQRGGRGQVIDLPLLDPLFALLGPQAAQYRLTGTLRQRTGSRSTNSAPRNAYRCKDGRYVSLSGSTQKMAERTLRAVGRAELIDDPRFRTNADRVRHAQALDEVIGGFIAQYTQQEAVALFERAEVTVGPIYDISQIVEDPHVIARELLADYPDEEMGRLPMHHVVPRLDTTPGSIRQPAPKLGEHNRELLRELGVDDGGYRALVEAGVVC</sequence>
<accession>A0AAW9Q4A1</accession>
<evidence type="ECO:0000256" key="1">
    <source>
        <dbReference type="ARBA" id="ARBA00022679"/>
    </source>
</evidence>
<organism evidence="2 3">
    <name type="scientific">Aquincola agrisoli</name>
    <dbReference type="NCBI Taxonomy" id="3119538"/>
    <lineage>
        <taxon>Bacteria</taxon>
        <taxon>Pseudomonadati</taxon>
        <taxon>Pseudomonadota</taxon>
        <taxon>Betaproteobacteria</taxon>
        <taxon>Burkholderiales</taxon>
        <taxon>Sphaerotilaceae</taxon>
        <taxon>Aquincola</taxon>
    </lineage>
</organism>
<dbReference type="EC" id="2.8.3.-" evidence="2"/>
<feature type="non-terminal residue" evidence="2">
    <location>
        <position position="411"/>
    </location>
</feature>
<dbReference type="EMBL" id="JAZIBG010000022">
    <property type="protein sequence ID" value="MEF7614184.1"/>
    <property type="molecule type" value="Genomic_DNA"/>
</dbReference>
<dbReference type="PANTHER" id="PTHR48207:SF3">
    <property type="entry name" value="SUCCINATE--HYDROXYMETHYLGLUTARATE COA-TRANSFERASE"/>
    <property type="match status" value="1"/>
</dbReference>
<comment type="caution">
    <text evidence="2">The sequence shown here is derived from an EMBL/GenBank/DDBJ whole genome shotgun (WGS) entry which is preliminary data.</text>
</comment>
<dbReference type="Pfam" id="PF02515">
    <property type="entry name" value="CoA_transf_3"/>
    <property type="match status" value="1"/>
</dbReference>
<dbReference type="InterPro" id="IPR003673">
    <property type="entry name" value="CoA-Trfase_fam_III"/>
</dbReference>
<gene>
    <name evidence="2" type="ORF">V4F39_09720</name>
</gene>
<dbReference type="RefSeq" id="WP_332289146.1">
    <property type="nucleotide sequence ID" value="NZ_JAZIBG010000022.1"/>
</dbReference>
<dbReference type="InterPro" id="IPR023606">
    <property type="entry name" value="CoA-Trfase_III_dom_1_sf"/>
</dbReference>
<dbReference type="GO" id="GO:0008410">
    <property type="term" value="F:CoA-transferase activity"/>
    <property type="evidence" value="ECO:0007669"/>
    <property type="project" value="TreeGrafter"/>
</dbReference>
<reference evidence="2 3" key="1">
    <citation type="submission" date="2024-02" db="EMBL/GenBank/DDBJ databases">
        <title>Genome sequence of Aquincola sp. MAHUQ-54.</title>
        <authorList>
            <person name="Huq M.A."/>
        </authorList>
    </citation>
    <scope>NUCLEOTIDE SEQUENCE [LARGE SCALE GENOMIC DNA]</scope>
    <source>
        <strain evidence="2 3">MAHUQ-54</strain>
    </source>
</reference>
<dbReference type="Gene3D" id="3.30.1540.10">
    <property type="entry name" value="formyl-coa transferase, domain 3"/>
    <property type="match status" value="1"/>
</dbReference>
<dbReference type="Gene3D" id="3.40.50.10540">
    <property type="entry name" value="Crotonobetainyl-coa:carnitine coa-transferase, domain 1"/>
    <property type="match status" value="1"/>
</dbReference>
<evidence type="ECO:0000313" key="2">
    <source>
        <dbReference type="EMBL" id="MEF7614184.1"/>
    </source>
</evidence>
<dbReference type="SUPFAM" id="SSF89796">
    <property type="entry name" value="CoA-transferase family III (CaiB/BaiF)"/>
    <property type="match status" value="1"/>
</dbReference>
<protein>
    <submittedName>
        <fullName evidence="2">CoA transferase</fullName>
        <ecNumber evidence="2">2.8.3.-</ecNumber>
    </submittedName>
</protein>